<evidence type="ECO:0000256" key="1">
    <source>
        <dbReference type="SAM" id="SignalP"/>
    </source>
</evidence>
<gene>
    <name evidence="2" type="ORF">K4A83_14045</name>
</gene>
<accession>A0ABT3L7A2</accession>
<keyword evidence="3" id="KW-1185">Reference proteome</keyword>
<dbReference type="RefSeq" id="WP_265265241.1">
    <property type="nucleotide sequence ID" value="NZ_JAIHOM010000068.1"/>
</dbReference>
<comment type="caution">
    <text evidence="2">The sequence shown here is derived from an EMBL/GenBank/DDBJ whole genome shotgun (WGS) entry which is preliminary data.</text>
</comment>
<organism evidence="2 3">
    <name type="scientific">Spirulina subsalsa FACHB-351</name>
    <dbReference type="NCBI Taxonomy" id="234711"/>
    <lineage>
        <taxon>Bacteria</taxon>
        <taxon>Bacillati</taxon>
        <taxon>Cyanobacteriota</taxon>
        <taxon>Cyanophyceae</taxon>
        <taxon>Spirulinales</taxon>
        <taxon>Spirulinaceae</taxon>
        <taxon>Spirulina</taxon>
    </lineage>
</organism>
<evidence type="ECO:0008006" key="4">
    <source>
        <dbReference type="Google" id="ProtNLM"/>
    </source>
</evidence>
<dbReference type="Proteomes" id="UP001526426">
    <property type="component" value="Unassembled WGS sequence"/>
</dbReference>
<feature type="signal peptide" evidence="1">
    <location>
        <begin position="1"/>
        <end position="25"/>
    </location>
</feature>
<name>A0ABT3L7A2_9CYAN</name>
<evidence type="ECO:0000313" key="2">
    <source>
        <dbReference type="EMBL" id="MCW6037386.1"/>
    </source>
</evidence>
<protein>
    <recommendedName>
        <fullName evidence="4">SH3 domain-containing protein</fullName>
    </recommendedName>
</protein>
<reference evidence="2 3" key="1">
    <citation type="submission" date="2021-08" db="EMBL/GenBank/DDBJ databases">
        <title>Draft genome sequence of Spirulina subsalsa with high tolerance to salinity and hype-accumulation of phycocyanin.</title>
        <authorList>
            <person name="Pei H."/>
            <person name="Jiang L."/>
        </authorList>
    </citation>
    <scope>NUCLEOTIDE SEQUENCE [LARGE SCALE GENOMIC DNA]</scope>
    <source>
        <strain evidence="2 3">FACHB-351</strain>
    </source>
</reference>
<feature type="chain" id="PRO_5046663894" description="SH3 domain-containing protein" evidence="1">
    <location>
        <begin position="26"/>
        <end position="211"/>
    </location>
</feature>
<evidence type="ECO:0000313" key="3">
    <source>
        <dbReference type="Proteomes" id="UP001526426"/>
    </source>
</evidence>
<proteinExistence type="predicted"/>
<sequence>MKYWKYSVTVLAVLGSVLGTETAIALNQSHRLLNSEQGVETSAPTQLAQSRFDRCRRANTSIFIYRDRSPERPIATVQANEQVQLAEQNPVGGWIAVNEPVRGFVEARFLTQCDDVGDFIEGSITQIMSSRLCVNSRPSSNAGLPIYSEPRTGSRTIDRVFRGEEVTATNYSLDRRAGRLWLRISRPVPGWVDYGNLSTGEVNFIPCALQN</sequence>
<dbReference type="EMBL" id="JAIHOM010000068">
    <property type="protein sequence ID" value="MCW6037386.1"/>
    <property type="molecule type" value="Genomic_DNA"/>
</dbReference>
<keyword evidence="1" id="KW-0732">Signal</keyword>